<dbReference type="Proteomes" id="UP000621670">
    <property type="component" value="Unassembled WGS sequence"/>
</dbReference>
<dbReference type="GO" id="GO:0016779">
    <property type="term" value="F:nucleotidyltransferase activity"/>
    <property type="evidence" value="ECO:0007669"/>
    <property type="project" value="UniProtKB-KW"/>
</dbReference>
<reference evidence="1 2" key="1">
    <citation type="submission" date="2020-08" db="EMBL/GenBank/DDBJ databases">
        <title>Description of novel Flavobacterium F-400 isolate.</title>
        <authorList>
            <person name="Saticioglu I."/>
            <person name="Duman M."/>
            <person name="Altun S."/>
        </authorList>
    </citation>
    <scope>NUCLEOTIDE SEQUENCE [LARGE SCALE GENOMIC DNA]</scope>
    <source>
        <strain evidence="1 2">F-400</strain>
    </source>
</reference>
<dbReference type="InterPro" id="IPR003329">
    <property type="entry name" value="Cytidylyl_trans"/>
</dbReference>
<evidence type="ECO:0000313" key="2">
    <source>
        <dbReference type="Proteomes" id="UP000621670"/>
    </source>
</evidence>
<dbReference type="SUPFAM" id="SSF53448">
    <property type="entry name" value="Nucleotide-diphospho-sugar transferases"/>
    <property type="match status" value="1"/>
</dbReference>
<keyword evidence="2" id="KW-1185">Reference proteome</keyword>
<dbReference type="InterPro" id="IPR050793">
    <property type="entry name" value="CMP-NeuNAc_synthase"/>
</dbReference>
<dbReference type="Gene3D" id="3.90.550.10">
    <property type="entry name" value="Spore Coat Polysaccharide Biosynthesis Protein SpsA, Chain A"/>
    <property type="match status" value="1"/>
</dbReference>
<dbReference type="PANTHER" id="PTHR21485:SF6">
    <property type="entry name" value="N-ACYLNEURAMINATE CYTIDYLYLTRANSFERASE-RELATED"/>
    <property type="match status" value="1"/>
</dbReference>
<proteinExistence type="predicted"/>
<accession>A0ABR7JGL2</accession>
<dbReference type="CDD" id="cd02513">
    <property type="entry name" value="CMP-NeuAc_Synthase"/>
    <property type="match status" value="1"/>
</dbReference>
<comment type="caution">
    <text evidence="1">The sequence shown here is derived from an EMBL/GenBank/DDBJ whole genome shotgun (WGS) entry which is preliminary data.</text>
</comment>
<dbReference type="EMBL" id="JACRUM010000004">
    <property type="protein sequence ID" value="MBC5863642.1"/>
    <property type="molecule type" value="Genomic_DNA"/>
</dbReference>
<name>A0ABR7JGL2_9FLAO</name>
<keyword evidence="1" id="KW-0808">Transferase</keyword>
<sequence length="225" mass="25459">MKTIAIIPARGNSKRLPNKNLLLLGGIPLLAHSILFAQRNQSIVDDIYVTTDNAAIKKVALHYGARVIDRPDTLSGDFEPTISCVQHVLESILDAVESVVLLQPTNPLRPEKLLQEAFERYHCTDADSLFTVTRNHQKLGKIENNCFEPFNYTIGQRSQDLEPLYYENGLLYITKANLIREGKIFSENSIPFEVNHIFATVDIDTQDDLNYAAYLIKKSSRLRSK</sequence>
<dbReference type="PANTHER" id="PTHR21485">
    <property type="entry name" value="HAD SUPERFAMILY MEMBERS CMAS AND KDSC"/>
    <property type="match status" value="1"/>
</dbReference>
<evidence type="ECO:0000313" key="1">
    <source>
        <dbReference type="EMBL" id="MBC5863642.1"/>
    </source>
</evidence>
<dbReference type="RefSeq" id="WP_166136319.1">
    <property type="nucleotide sequence ID" value="NZ_JAAOBY010000005.1"/>
</dbReference>
<dbReference type="InterPro" id="IPR029044">
    <property type="entry name" value="Nucleotide-diphossugar_trans"/>
</dbReference>
<gene>
    <name evidence="1" type="ORF">H8R26_09430</name>
</gene>
<organism evidence="1 2">
    <name type="scientific">Flavobacterium turcicum</name>
    <dbReference type="NCBI Taxonomy" id="2764718"/>
    <lineage>
        <taxon>Bacteria</taxon>
        <taxon>Pseudomonadati</taxon>
        <taxon>Bacteroidota</taxon>
        <taxon>Flavobacteriia</taxon>
        <taxon>Flavobacteriales</taxon>
        <taxon>Flavobacteriaceae</taxon>
        <taxon>Flavobacterium</taxon>
    </lineage>
</organism>
<protein>
    <submittedName>
        <fullName evidence="1">Acylneuraminate cytidylyltransferase family protein</fullName>
    </submittedName>
</protein>
<keyword evidence="1" id="KW-0548">Nucleotidyltransferase</keyword>
<dbReference type="Pfam" id="PF02348">
    <property type="entry name" value="CTP_transf_3"/>
    <property type="match status" value="1"/>
</dbReference>